<proteinExistence type="predicted"/>
<feature type="compositionally biased region" description="Low complexity" evidence="1">
    <location>
        <begin position="353"/>
        <end position="362"/>
    </location>
</feature>
<keyword evidence="2" id="KW-0812">Transmembrane</keyword>
<dbReference type="AlphaFoldDB" id="A0A4R7J9N2"/>
<protein>
    <submittedName>
        <fullName evidence="3">Prenyltransferase/squalene oxidase-like repeat protein</fullName>
    </submittedName>
</protein>
<dbReference type="RefSeq" id="WP_133754654.1">
    <property type="nucleotide sequence ID" value="NZ_SOAW01000001.1"/>
</dbReference>
<organism evidence="3 4">
    <name type="scientific">Naumannella halotolerans</name>
    <dbReference type="NCBI Taxonomy" id="993414"/>
    <lineage>
        <taxon>Bacteria</taxon>
        <taxon>Bacillati</taxon>
        <taxon>Actinomycetota</taxon>
        <taxon>Actinomycetes</taxon>
        <taxon>Propionibacteriales</taxon>
        <taxon>Propionibacteriaceae</taxon>
        <taxon>Naumannella</taxon>
    </lineage>
</organism>
<dbReference type="OrthoDB" id="4842970at2"/>
<feature type="region of interest" description="Disordered" evidence="1">
    <location>
        <begin position="342"/>
        <end position="387"/>
    </location>
</feature>
<evidence type="ECO:0000313" key="4">
    <source>
        <dbReference type="Proteomes" id="UP000295371"/>
    </source>
</evidence>
<comment type="caution">
    <text evidence="3">The sequence shown here is derived from an EMBL/GenBank/DDBJ whole genome shotgun (WGS) entry which is preliminary data.</text>
</comment>
<gene>
    <name evidence="3" type="ORF">CLV29_1910</name>
</gene>
<reference evidence="3 4" key="1">
    <citation type="submission" date="2019-03" db="EMBL/GenBank/DDBJ databases">
        <title>Genomic Encyclopedia of Archaeal and Bacterial Type Strains, Phase II (KMG-II): from individual species to whole genera.</title>
        <authorList>
            <person name="Goeker M."/>
        </authorList>
    </citation>
    <scope>NUCLEOTIDE SEQUENCE [LARGE SCALE GENOMIC DNA]</scope>
    <source>
        <strain evidence="3 4">DSM 24323</strain>
    </source>
</reference>
<keyword evidence="3" id="KW-0808">Transferase</keyword>
<evidence type="ECO:0000256" key="2">
    <source>
        <dbReference type="SAM" id="Phobius"/>
    </source>
</evidence>
<feature type="transmembrane region" description="Helical" evidence="2">
    <location>
        <begin position="315"/>
        <end position="338"/>
    </location>
</feature>
<name>A0A4R7J9N2_9ACTN</name>
<dbReference type="Proteomes" id="UP000295371">
    <property type="component" value="Unassembled WGS sequence"/>
</dbReference>
<evidence type="ECO:0000313" key="3">
    <source>
        <dbReference type="EMBL" id="TDT34252.1"/>
    </source>
</evidence>
<evidence type="ECO:0000256" key="1">
    <source>
        <dbReference type="SAM" id="MobiDB-lite"/>
    </source>
</evidence>
<dbReference type="InterPro" id="IPR008930">
    <property type="entry name" value="Terpenoid_cyclase/PrenylTrfase"/>
</dbReference>
<dbReference type="EMBL" id="SOAW01000001">
    <property type="protein sequence ID" value="TDT34252.1"/>
    <property type="molecule type" value="Genomic_DNA"/>
</dbReference>
<keyword evidence="2" id="KW-0472">Membrane</keyword>
<dbReference type="GO" id="GO:0016740">
    <property type="term" value="F:transferase activity"/>
    <property type="evidence" value="ECO:0007669"/>
    <property type="project" value="UniProtKB-KW"/>
</dbReference>
<keyword evidence="4" id="KW-1185">Reference proteome</keyword>
<sequence length="387" mass="39309">MSSLRAAFRWPIALLLSSLFFIAPTFRALAEPITTGPVPAAVWMQDNLDAAEGDPSLLIDVALGMIAAGQHDQADPIREQVLAQAAELDPAVIAKLIVLVRIGGEDPTTAGDVDLVQLLADGTSVDGQVGEYASAFGQSWAILAHNWIGEDVPQPVLDTLLGFVDPEGSGAFGFDDGSGFTADVDSTAMAVMALSGAGNAPSEVQSEAIDWLESQQAEDGSFPGYAQVNSTGLAAGALGDLGRDIGSAQEWLESQQDSDGGLPAESDGPSDLRATSQGVLGLAGVGYATLGASRGSDLGGEVSTSDMESAEGVGFSPALVVGIAVAIGASVLTAGFLLTRRPKSGYAEDPDAEGPAGAAAPSEADHRKGTQAPSGEPEDGPSEDRPH</sequence>
<accession>A0A4R7J9N2</accession>
<dbReference type="SUPFAM" id="SSF48239">
    <property type="entry name" value="Terpenoid cyclases/Protein prenyltransferases"/>
    <property type="match status" value="1"/>
</dbReference>
<keyword evidence="2" id="KW-1133">Transmembrane helix</keyword>
<dbReference type="Gene3D" id="1.50.10.20">
    <property type="match status" value="1"/>
</dbReference>
<feature type="region of interest" description="Disordered" evidence="1">
    <location>
        <begin position="253"/>
        <end position="275"/>
    </location>
</feature>
<dbReference type="CDD" id="cd00688">
    <property type="entry name" value="ISOPREN_C2_like"/>
    <property type="match status" value="1"/>
</dbReference>